<dbReference type="AlphaFoldDB" id="A0A382AMN7"/>
<protein>
    <submittedName>
        <fullName evidence="1">Uncharacterized protein</fullName>
    </submittedName>
</protein>
<reference evidence="1" key="1">
    <citation type="submission" date="2018-05" db="EMBL/GenBank/DDBJ databases">
        <authorList>
            <person name="Lanie J.A."/>
            <person name="Ng W.-L."/>
            <person name="Kazmierczak K.M."/>
            <person name="Andrzejewski T.M."/>
            <person name="Davidsen T.M."/>
            <person name="Wayne K.J."/>
            <person name="Tettelin H."/>
            <person name="Glass J.I."/>
            <person name="Rusch D."/>
            <person name="Podicherti R."/>
            <person name="Tsui H.-C.T."/>
            <person name="Winkler M.E."/>
        </authorList>
    </citation>
    <scope>NUCLEOTIDE SEQUENCE</scope>
</reference>
<name>A0A382AMN7_9ZZZZ</name>
<organism evidence="1">
    <name type="scientific">marine metagenome</name>
    <dbReference type="NCBI Taxonomy" id="408172"/>
    <lineage>
        <taxon>unclassified sequences</taxon>
        <taxon>metagenomes</taxon>
        <taxon>ecological metagenomes</taxon>
    </lineage>
</organism>
<accession>A0A382AMN7</accession>
<evidence type="ECO:0000313" key="1">
    <source>
        <dbReference type="EMBL" id="SVB02810.1"/>
    </source>
</evidence>
<gene>
    <name evidence="1" type="ORF">METZ01_LOCUS155664</name>
</gene>
<dbReference type="EMBL" id="UINC01026056">
    <property type="protein sequence ID" value="SVB02810.1"/>
    <property type="molecule type" value="Genomic_DNA"/>
</dbReference>
<proteinExistence type="predicted"/>
<sequence>MIVLIGQLFSAQHWAHHSAFSLPEKRWDIGVFQPLRFGVSERMEFSIHPLLFSVMPNLSIKISQKNIGSWATASRYGSFYPTPLLNMLTHKGQFGMISPDLGPIPRLLGLYTDLLLTRALFTSTYLSIKTGLSLGISFNGLDQRTTIDLPLVYHRLGIFYNKWAVRFGADLTGNITKKLKYLVDADAHILPGFNGDLSLEHKGVLFWEINEHLRLLCGYKFVWARFPFGPQARMLPYIPIMETWVPFIDLQWSGTRK</sequence>